<dbReference type="PROSITE" id="PS50943">
    <property type="entry name" value="HTH_CROC1"/>
    <property type="match status" value="1"/>
</dbReference>
<reference evidence="2 3" key="1">
    <citation type="submission" date="2013-02" db="EMBL/GenBank/DDBJ databases">
        <authorList>
            <person name="Fiebig A."/>
            <person name="Goeker M."/>
            <person name="Klenk H.-P.P."/>
        </authorList>
    </citation>
    <scope>NUCLEOTIDE SEQUENCE [LARGE SCALE GENOMIC DNA]</scope>
    <source>
        <strain evidence="2 3">DSM 19309</strain>
    </source>
</reference>
<dbReference type="HOGENOM" id="CLU_033483_0_0_5"/>
<dbReference type="AlphaFoldDB" id="A0A017HJU4"/>
<sequence>MTNWFERLTGFRETGYAATRARLRVEDGLLHSDASDRRAAVGRLELVSLAELRERAQGVVVSGRLRLGIVQGDVRGMHLEARNEGALFQVASQFNLLEMVSPEVTPEEGVARYEWDRTQGPACAIAAGAGTIFRNYFAPVDDQEGQTALRQLDGLRDLGETLAARLGVAPGTLWQMENGYAFPTGRSLSMISAHLKKQSEADLDGLRGLLRVGLQSDVEVTDGDRIPGPLVSQIYCSALPVGYSELDRRSWTEFACLVQEAAYETTLLAAVLNAARGASRRVLLTRIGGGVFGNDDRWISAAILRALRLVKAHDLEVDMVSYGVPSKDMRELLATWQAEAHQDA</sequence>
<evidence type="ECO:0000313" key="3">
    <source>
        <dbReference type="Proteomes" id="UP000019666"/>
    </source>
</evidence>
<name>A0A017HJU4_9RHOB</name>
<keyword evidence="3" id="KW-1185">Reference proteome</keyword>
<dbReference type="EMBL" id="AOSK01000124">
    <property type="protein sequence ID" value="EYD74029.1"/>
    <property type="molecule type" value="Genomic_DNA"/>
</dbReference>
<protein>
    <recommendedName>
        <fullName evidence="1">HTH cro/C1-type domain-containing protein</fullName>
    </recommendedName>
</protein>
<proteinExistence type="predicted"/>
<dbReference type="InterPro" id="IPR001387">
    <property type="entry name" value="Cro/C1-type_HTH"/>
</dbReference>
<dbReference type="InterPro" id="IPR010982">
    <property type="entry name" value="Lambda_DNA-bd_dom_sf"/>
</dbReference>
<gene>
    <name evidence="2" type="ORF">Rumeso_04400</name>
</gene>
<dbReference type="GO" id="GO:0003677">
    <property type="term" value="F:DNA binding"/>
    <property type="evidence" value="ECO:0007669"/>
    <property type="project" value="InterPro"/>
</dbReference>
<evidence type="ECO:0000313" key="2">
    <source>
        <dbReference type="EMBL" id="EYD74029.1"/>
    </source>
</evidence>
<accession>A0A017HJU4</accession>
<dbReference type="PANTHER" id="PTHR35609">
    <property type="entry name" value="MACRO DOMAIN-CONTAINING PROTEIN"/>
    <property type="match status" value="1"/>
</dbReference>
<dbReference type="RefSeq" id="WP_037279809.1">
    <property type="nucleotide sequence ID" value="NZ_KK088565.1"/>
</dbReference>
<organism evidence="2 3">
    <name type="scientific">Rubellimicrobium mesophilum DSM 19309</name>
    <dbReference type="NCBI Taxonomy" id="442562"/>
    <lineage>
        <taxon>Bacteria</taxon>
        <taxon>Pseudomonadati</taxon>
        <taxon>Pseudomonadota</taxon>
        <taxon>Alphaproteobacteria</taxon>
        <taxon>Rhodobacterales</taxon>
        <taxon>Roseobacteraceae</taxon>
        <taxon>Rubellimicrobium</taxon>
    </lineage>
</organism>
<dbReference type="OrthoDB" id="1452819at2"/>
<feature type="domain" description="HTH cro/C1-type" evidence="1">
    <location>
        <begin position="160"/>
        <end position="203"/>
    </location>
</feature>
<dbReference type="PANTHER" id="PTHR35609:SF1">
    <property type="entry name" value="MACRO DOMAIN-CONTAINING PROTEIN"/>
    <property type="match status" value="1"/>
</dbReference>
<comment type="caution">
    <text evidence="2">The sequence shown here is derived from an EMBL/GenBank/DDBJ whole genome shotgun (WGS) entry which is preliminary data.</text>
</comment>
<dbReference type="PATRIC" id="fig|442562.3.peg.4331"/>
<dbReference type="Proteomes" id="UP000019666">
    <property type="component" value="Unassembled WGS sequence"/>
</dbReference>
<dbReference type="SUPFAM" id="SSF47413">
    <property type="entry name" value="lambda repressor-like DNA-binding domains"/>
    <property type="match status" value="1"/>
</dbReference>
<evidence type="ECO:0000259" key="1">
    <source>
        <dbReference type="PROSITE" id="PS50943"/>
    </source>
</evidence>